<evidence type="ECO:0000313" key="2">
    <source>
        <dbReference type="Proteomes" id="UP001314170"/>
    </source>
</evidence>
<gene>
    <name evidence="1" type="ORF">DCAF_LOCUS11661</name>
</gene>
<proteinExistence type="predicted"/>
<dbReference type="Proteomes" id="UP001314170">
    <property type="component" value="Unassembled WGS sequence"/>
</dbReference>
<comment type="caution">
    <text evidence="1">The sequence shown here is derived from an EMBL/GenBank/DDBJ whole genome shotgun (WGS) entry which is preliminary data.</text>
</comment>
<reference evidence="1 2" key="1">
    <citation type="submission" date="2024-01" db="EMBL/GenBank/DDBJ databases">
        <authorList>
            <person name="Waweru B."/>
        </authorList>
    </citation>
    <scope>NUCLEOTIDE SEQUENCE [LARGE SCALE GENOMIC DNA]</scope>
</reference>
<evidence type="ECO:0000313" key="1">
    <source>
        <dbReference type="EMBL" id="CAK7336650.1"/>
    </source>
</evidence>
<dbReference type="AlphaFoldDB" id="A0AAV1RJM6"/>
<dbReference type="EMBL" id="CAWUPB010001009">
    <property type="protein sequence ID" value="CAK7336650.1"/>
    <property type="molecule type" value="Genomic_DNA"/>
</dbReference>
<accession>A0AAV1RJM6</accession>
<keyword evidence="2" id="KW-1185">Reference proteome</keyword>
<sequence length="382" mass="44573">MVRPRGPFGFQQNPQQDRLLSIESKMDKFIDTMGSKLTSQEEARREWRRPFLNIDRALMDVYKGGLPLRIGEEQVEFWMSKAMKHPMKKEICLRVDVIEECVVEKEEKKQKEGIFEEEKQMVASVEDERTTPELLMRTNAPTPLSIVKPPTLKLKPLPSHLRKALPCHQEQNHPSRGGRRVNPDKGKRWLPLHHNPTLRLNLVCHSGSTLRKKESMVDLSQKVGLETFIACDLATYEELTWKFYTTLCYDIKNLTSLWFRLFGGFYEVTLDSLNQILKAMGMGYIVIALATHFYIDFSCLTPFVKDFFREDHLRSAEILLIANSSDDVENDAEEEGWRIVLKRMEETNAIYDTRITAMETQIKNLAKFQCVQFEFEMLEWTL</sequence>
<protein>
    <submittedName>
        <fullName evidence="1">Uncharacterized protein</fullName>
    </submittedName>
</protein>
<organism evidence="1 2">
    <name type="scientific">Dovyalis caffra</name>
    <dbReference type="NCBI Taxonomy" id="77055"/>
    <lineage>
        <taxon>Eukaryota</taxon>
        <taxon>Viridiplantae</taxon>
        <taxon>Streptophyta</taxon>
        <taxon>Embryophyta</taxon>
        <taxon>Tracheophyta</taxon>
        <taxon>Spermatophyta</taxon>
        <taxon>Magnoliopsida</taxon>
        <taxon>eudicotyledons</taxon>
        <taxon>Gunneridae</taxon>
        <taxon>Pentapetalae</taxon>
        <taxon>rosids</taxon>
        <taxon>fabids</taxon>
        <taxon>Malpighiales</taxon>
        <taxon>Salicaceae</taxon>
        <taxon>Flacourtieae</taxon>
        <taxon>Dovyalis</taxon>
    </lineage>
</organism>
<name>A0AAV1RJM6_9ROSI</name>